<proteinExistence type="predicted"/>
<evidence type="ECO:0000313" key="1">
    <source>
        <dbReference type="EMBL" id="KGM09574.1"/>
    </source>
</evidence>
<protein>
    <submittedName>
        <fullName evidence="1">Uncharacterized protein</fullName>
    </submittedName>
</protein>
<organism evidence="1 2">
    <name type="scientific">Cellulomonas carbonis T26</name>
    <dbReference type="NCBI Taxonomy" id="947969"/>
    <lineage>
        <taxon>Bacteria</taxon>
        <taxon>Bacillati</taxon>
        <taxon>Actinomycetota</taxon>
        <taxon>Actinomycetes</taxon>
        <taxon>Micrococcales</taxon>
        <taxon>Cellulomonadaceae</taxon>
        <taxon>Cellulomonas</taxon>
    </lineage>
</organism>
<gene>
    <name evidence="1" type="ORF">N868_01445</name>
</gene>
<dbReference type="EMBL" id="AXCY01000088">
    <property type="protein sequence ID" value="KGM09574.1"/>
    <property type="molecule type" value="Genomic_DNA"/>
</dbReference>
<comment type="caution">
    <text evidence="1">The sequence shown here is derived from an EMBL/GenBank/DDBJ whole genome shotgun (WGS) entry which is preliminary data.</text>
</comment>
<dbReference type="AlphaFoldDB" id="A0A0A0BR47"/>
<keyword evidence="2" id="KW-1185">Reference proteome</keyword>
<name>A0A0A0BR47_9CELL</name>
<accession>A0A0A0BR47</accession>
<dbReference type="RefSeq" id="WP_043608438.1">
    <property type="nucleotide sequence ID" value="NZ_AXCY01000088.1"/>
</dbReference>
<reference evidence="1 2" key="1">
    <citation type="submission" date="2013-08" db="EMBL/GenBank/DDBJ databases">
        <title>Genome sequencing of Cellulomonas carbonis T26.</title>
        <authorList>
            <person name="Chen F."/>
            <person name="Li Y."/>
            <person name="Wang G."/>
        </authorList>
    </citation>
    <scope>NUCLEOTIDE SEQUENCE [LARGE SCALE GENOMIC DNA]</scope>
    <source>
        <strain evidence="1 2">T26</strain>
    </source>
</reference>
<dbReference type="Proteomes" id="UP000029839">
    <property type="component" value="Unassembled WGS sequence"/>
</dbReference>
<sequence>MSLMTAPVLTFPATVHAVDESGRLRTWQVAEDAATGGFVVESAPGQITHPAVWMQATKERTVVTESEAVALVERLTRA</sequence>
<evidence type="ECO:0000313" key="2">
    <source>
        <dbReference type="Proteomes" id="UP000029839"/>
    </source>
</evidence>
<reference evidence="1 2" key="2">
    <citation type="journal article" date="2015" name="Stand. Genomic Sci.">
        <title>Draft genome sequence of Cellulomonas carbonis T26(T) and comparative analysis of six Cellulomonas genomes.</title>
        <authorList>
            <person name="Zhuang W."/>
            <person name="Zhang S."/>
            <person name="Xia X."/>
            <person name="Wang G."/>
        </authorList>
    </citation>
    <scope>NUCLEOTIDE SEQUENCE [LARGE SCALE GENOMIC DNA]</scope>
    <source>
        <strain evidence="1 2">T26</strain>
    </source>
</reference>